<protein>
    <submittedName>
        <fullName evidence="1">Uncharacterized protein</fullName>
    </submittedName>
</protein>
<sequence>MRVTQHSFEVVLENGTPSSSGNMTCSQLLLDDNGPTTPMWLFPEVGGVNPAERWGHTSWLANEILYIFGGCCGGHHYSELLTLDLRAMAWKSLVTTGQQPGFRDSHSAVLASNKVIIFGGTNGFQKINDVHILDISTQFWYHPTVQGKPPPPRESHTATLFGYDRIVVFGGSGDGDGNYLNDVHVLDLKNMEWSRPSVKGELPSCRDSHTSVVIGEQLIVYGGDCGDRYLGGVDILDLQTFKWSKLEISGSAQPGGRAGHTAVNVGNKMYVFGGVGDRAYFNDVWMLDVATRTWSAIDVAGPEPQGRFSHVAAAADNKIAIFGGCGEDERPLNELLLLCLEVDEVIEDAPLRKCRNRTGIGRRRDGRKDFRNTLEADQGYRINYLQEHDDSSSKKRVRRLLDLVGAHERRMCARKEVVYESPYKLKAESIARRPLNQAGYSSTPDGVNNCHLARRSTISSSAADLNIESKNAQQRRMRSRSVPLPFNAQAQDGPENHSEWKRRKTTKSQCKVEREDFQEEEDYSLFRHSLPVGKQANQIIHHMNQKMQYCIQQGRQHLEQPLLALHAFCTEQQSPKRTDVEKRQTVQRQSHLPANEAKPLCRQKGFQLLHFAQEQEVGNQDSSTKGVHRMDLKKSLSGEIGRPQSCSVMTTKKVPDLVGAEVQGMIDGAFETGYLMTAQMNGQVLRGVLFPHACSADDATAEVMTPSSDHHSHVALRASTALQTSCIARPSIIQTSSHKTVAGYPASRTVPFANDVYLAASSSPLCAVNDGPYVKTEARLAVSSCISCRTSMPCTVPRTAKPPVVASNVHSYQEPDETLQASPAESIETSPDLSLPDRAQKGFIPPDLSMLRTEPAALTGGRWVWQPSNPQSVPCNSRLCENTSDNFIQFVPLPQFKDSLHSSPC</sequence>
<name>A0ACC2BDS4_DIPCM</name>
<proteinExistence type="predicted"/>
<accession>A0ACC2BDS4</accession>
<organism evidence="1 2">
    <name type="scientific">Diphasiastrum complanatum</name>
    <name type="common">Issler's clubmoss</name>
    <name type="synonym">Lycopodium complanatum</name>
    <dbReference type="NCBI Taxonomy" id="34168"/>
    <lineage>
        <taxon>Eukaryota</taxon>
        <taxon>Viridiplantae</taxon>
        <taxon>Streptophyta</taxon>
        <taxon>Embryophyta</taxon>
        <taxon>Tracheophyta</taxon>
        <taxon>Lycopodiopsida</taxon>
        <taxon>Lycopodiales</taxon>
        <taxon>Lycopodiaceae</taxon>
        <taxon>Lycopodioideae</taxon>
        <taxon>Diphasiastrum</taxon>
    </lineage>
</organism>
<comment type="caution">
    <text evidence="1">The sequence shown here is derived from an EMBL/GenBank/DDBJ whole genome shotgun (WGS) entry which is preliminary data.</text>
</comment>
<keyword evidence="2" id="KW-1185">Reference proteome</keyword>
<dbReference type="Proteomes" id="UP001162992">
    <property type="component" value="Chromosome 16"/>
</dbReference>
<dbReference type="EMBL" id="CM055107">
    <property type="protein sequence ID" value="KAJ7527896.1"/>
    <property type="molecule type" value="Genomic_DNA"/>
</dbReference>
<evidence type="ECO:0000313" key="2">
    <source>
        <dbReference type="Proteomes" id="UP001162992"/>
    </source>
</evidence>
<evidence type="ECO:0000313" key="1">
    <source>
        <dbReference type="EMBL" id="KAJ7527896.1"/>
    </source>
</evidence>
<gene>
    <name evidence="1" type="ORF">O6H91_16G075100</name>
</gene>
<reference evidence="2" key="1">
    <citation type="journal article" date="2024" name="Proc. Natl. Acad. Sci. U.S.A.">
        <title>Extraordinary preservation of gene collinearity over three hundred million years revealed in homosporous lycophytes.</title>
        <authorList>
            <person name="Li C."/>
            <person name="Wickell D."/>
            <person name="Kuo L.Y."/>
            <person name="Chen X."/>
            <person name="Nie B."/>
            <person name="Liao X."/>
            <person name="Peng D."/>
            <person name="Ji J."/>
            <person name="Jenkins J."/>
            <person name="Williams M."/>
            <person name="Shu S."/>
            <person name="Plott C."/>
            <person name="Barry K."/>
            <person name="Rajasekar S."/>
            <person name="Grimwood J."/>
            <person name="Han X."/>
            <person name="Sun S."/>
            <person name="Hou Z."/>
            <person name="He W."/>
            <person name="Dai G."/>
            <person name="Sun C."/>
            <person name="Schmutz J."/>
            <person name="Leebens-Mack J.H."/>
            <person name="Li F.W."/>
            <person name="Wang L."/>
        </authorList>
    </citation>
    <scope>NUCLEOTIDE SEQUENCE [LARGE SCALE GENOMIC DNA]</scope>
    <source>
        <strain evidence="2">cv. PW_Plant_1</strain>
    </source>
</reference>